<keyword evidence="14" id="KW-1185">Reference proteome</keyword>
<dbReference type="GeneID" id="73468531"/>
<evidence type="ECO:0000256" key="3">
    <source>
        <dbReference type="ARBA" id="ARBA00013207"/>
    </source>
</evidence>
<dbReference type="InterPro" id="IPR001461">
    <property type="entry name" value="Aspartic_peptidase_A1"/>
</dbReference>
<dbReference type="InterPro" id="IPR033876">
    <property type="entry name" value="SAP-like"/>
</dbReference>
<dbReference type="EC" id="3.4.23.24" evidence="3"/>
<evidence type="ECO:0000256" key="1">
    <source>
        <dbReference type="ARBA" id="ARBA00001675"/>
    </source>
</evidence>
<evidence type="ECO:0000256" key="10">
    <source>
        <dbReference type="PIRSR" id="PIRSR601461-2"/>
    </source>
</evidence>
<keyword evidence="5" id="KW-0645">Protease</keyword>
<dbReference type="GO" id="GO:0005576">
    <property type="term" value="C:extracellular region"/>
    <property type="evidence" value="ECO:0007669"/>
    <property type="project" value="UniProtKB-SubCell"/>
</dbReference>
<keyword evidence="6" id="KW-0064">Aspartyl protease</keyword>
<feature type="disulfide bond" evidence="10">
    <location>
        <begin position="320"/>
        <end position="361"/>
    </location>
</feature>
<evidence type="ECO:0000256" key="4">
    <source>
        <dbReference type="ARBA" id="ARBA00022525"/>
    </source>
</evidence>
<evidence type="ECO:0000313" key="14">
    <source>
        <dbReference type="Proteomes" id="UP000694255"/>
    </source>
</evidence>
<evidence type="ECO:0000256" key="8">
    <source>
        <dbReference type="ARBA" id="ARBA00023145"/>
    </source>
</evidence>
<keyword evidence="11" id="KW-0732">Signal</keyword>
<proteinExistence type="predicted"/>
<keyword evidence="8" id="KW-0865">Zymogen</keyword>
<feature type="active site" evidence="9">
    <location>
        <position position="98"/>
    </location>
</feature>
<evidence type="ECO:0000256" key="9">
    <source>
        <dbReference type="PIRSR" id="PIRSR601461-1"/>
    </source>
</evidence>
<dbReference type="CDD" id="cd05474">
    <property type="entry name" value="SAP_like"/>
    <property type="match status" value="1"/>
</dbReference>
<feature type="chain" id="PRO_5035162792" description="candidapepsin" evidence="11">
    <location>
        <begin position="31"/>
        <end position="409"/>
    </location>
</feature>
<evidence type="ECO:0000259" key="12">
    <source>
        <dbReference type="PROSITE" id="PS51767"/>
    </source>
</evidence>
<evidence type="ECO:0000256" key="6">
    <source>
        <dbReference type="ARBA" id="ARBA00022750"/>
    </source>
</evidence>
<evidence type="ECO:0000313" key="13">
    <source>
        <dbReference type="EMBL" id="KAG7664775.1"/>
    </source>
</evidence>
<dbReference type="OrthoDB" id="771136at2759"/>
<name>A0A8J5UZ80_9ASCO</name>
<dbReference type="PANTHER" id="PTHR47966:SF65">
    <property type="entry name" value="ASPARTIC-TYPE ENDOPEPTIDASE"/>
    <property type="match status" value="1"/>
</dbReference>
<organism evidence="13 14">
    <name type="scientific">[Candida] subhashii</name>
    <dbReference type="NCBI Taxonomy" id="561895"/>
    <lineage>
        <taxon>Eukaryota</taxon>
        <taxon>Fungi</taxon>
        <taxon>Dikarya</taxon>
        <taxon>Ascomycota</taxon>
        <taxon>Saccharomycotina</taxon>
        <taxon>Pichiomycetes</taxon>
        <taxon>Debaryomycetaceae</taxon>
        <taxon>Spathaspora</taxon>
    </lineage>
</organism>
<comment type="subcellular location">
    <subcellularLocation>
        <location evidence="2">Secreted</location>
    </subcellularLocation>
</comment>
<dbReference type="EMBL" id="JAGSYN010000065">
    <property type="protein sequence ID" value="KAG7664775.1"/>
    <property type="molecule type" value="Genomic_DNA"/>
</dbReference>
<dbReference type="GO" id="GO:0004190">
    <property type="term" value="F:aspartic-type endopeptidase activity"/>
    <property type="evidence" value="ECO:0007669"/>
    <property type="project" value="UniProtKB-KW"/>
</dbReference>
<keyword evidence="4" id="KW-0964">Secreted</keyword>
<dbReference type="InterPro" id="IPR033121">
    <property type="entry name" value="PEPTIDASE_A1"/>
</dbReference>
<comment type="caution">
    <text evidence="13">The sequence shown here is derived from an EMBL/GenBank/DDBJ whole genome shotgun (WGS) entry which is preliminary data.</text>
</comment>
<comment type="catalytic activity">
    <reaction evidence="1">
        <text>Preferential cleavage at the carboxyl of hydrophobic amino acids, but fails to cleave 15-Leu-|-Tyr-16, 16-Tyr-|-Leu-17 and 24-Phe-|-Phe-25 of insulin B chain. Activates trypsinogen, and degrades keratin.</text>
        <dbReference type="EC" id="3.4.23.24"/>
    </reaction>
</comment>
<dbReference type="GO" id="GO:0006508">
    <property type="term" value="P:proteolysis"/>
    <property type="evidence" value="ECO:0007669"/>
    <property type="project" value="UniProtKB-KW"/>
</dbReference>
<accession>A0A8J5UZ80</accession>
<protein>
    <recommendedName>
        <fullName evidence="3">candidapepsin</fullName>
        <ecNumber evidence="3">3.4.23.24</ecNumber>
    </recommendedName>
</protein>
<evidence type="ECO:0000256" key="7">
    <source>
        <dbReference type="ARBA" id="ARBA00022801"/>
    </source>
</evidence>
<feature type="domain" description="Peptidase A1" evidence="12">
    <location>
        <begin position="80"/>
        <end position="396"/>
    </location>
</feature>
<keyword evidence="7" id="KW-0378">Hydrolase</keyword>
<reference evidence="13 14" key="1">
    <citation type="journal article" date="2021" name="DNA Res.">
        <title>Genome analysis of Candida subhashii reveals its hybrid nature and dual mitochondrial genome conformations.</title>
        <authorList>
            <person name="Mixao V."/>
            <person name="Hegedusova E."/>
            <person name="Saus E."/>
            <person name="Pryszcz L.P."/>
            <person name="Cillingova A."/>
            <person name="Nosek J."/>
            <person name="Gabaldon T."/>
        </authorList>
    </citation>
    <scope>NUCLEOTIDE SEQUENCE [LARGE SCALE GENOMIC DNA]</scope>
    <source>
        <strain evidence="13 14">CBS 10753</strain>
    </source>
</reference>
<dbReference type="PANTHER" id="PTHR47966">
    <property type="entry name" value="BETA-SITE APP-CLEAVING ENZYME, ISOFORM A-RELATED"/>
    <property type="match status" value="1"/>
</dbReference>
<dbReference type="AlphaFoldDB" id="A0A8J5UZ80"/>
<evidence type="ECO:0000256" key="5">
    <source>
        <dbReference type="ARBA" id="ARBA00022670"/>
    </source>
</evidence>
<feature type="active site" evidence="9">
    <location>
        <position position="285"/>
    </location>
</feature>
<sequence>MKLREPIYLLHLSVILTFLAVSQFSKITNAEAASSAEPDYSWETLLPARIRQVFSITKQLTSFHQYVQNDIFLNEDETMYMFTMELGSNKDKVQLQLDTGSGDLLVINQGAICSNDQKRNPTEDSCHSWGVFNLGSSKTVTNTNSKITASFFDGTSCTGDFIIDDIYFNSNIKVSQFQFATVTKTSTNNGILGIGRVAQESTPQKYDNLPVAMKNSGLINKIAYSLYLDNSTGGSIVFGGIDKAKYSGELVYLPFESQRIITVNLSSIEFENGKSLTIDDEVLIDSGTTYINVLPSVFDTIVDNFSSGGTRKGDLYIIDCEQPSDKFFTFKFKGVEIKVPYTDLVSEAIDQDTRQTVDNVCLLAVTANPTMTILGMNFMRHAYLVFDLEDNKLGIAPVKYTNQASINAF</sequence>
<dbReference type="PROSITE" id="PS51767">
    <property type="entry name" value="PEPTIDASE_A1"/>
    <property type="match status" value="1"/>
</dbReference>
<evidence type="ECO:0000256" key="2">
    <source>
        <dbReference type="ARBA" id="ARBA00004613"/>
    </source>
</evidence>
<keyword evidence="10" id="KW-1015">Disulfide bond</keyword>
<dbReference type="Pfam" id="PF00026">
    <property type="entry name" value="Asp"/>
    <property type="match status" value="1"/>
</dbReference>
<dbReference type="Proteomes" id="UP000694255">
    <property type="component" value="Unassembled WGS sequence"/>
</dbReference>
<gene>
    <name evidence="13" type="ORF">J8A68_001730</name>
</gene>
<feature type="signal peptide" evidence="11">
    <location>
        <begin position="1"/>
        <end position="30"/>
    </location>
</feature>
<evidence type="ECO:0000256" key="11">
    <source>
        <dbReference type="SAM" id="SignalP"/>
    </source>
</evidence>
<dbReference type="RefSeq" id="XP_049265007.1">
    <property type="nucleotide sequence ID" value="XM_049405408.1"/>
</dbReference>